<sequence length="236" mass="26417">MKQYRVAIVEDDKDYSEFLSQCLGKYGLEKEISFSIKTYGKAESFLDDYKKACDVVFMDVELGDGFLNGMEAARKLRAVDPTVLLIFVTNMPQYAPEGYSVDALDYCLKPINYNDLSVKLDKAVRVLSQRGGIPVRIKDRNGTRIVSSSDIMYIEVMGHDLMFHTISEVITSYGGLGERENELSGNNFARCSASALVNLSYIKGLYGDEIDVGGDRIKIGRSKKKAFMEQLNTYLG</sequence>
<dbReference type="PROSITE" id="PS50110">
    <property type="entry name" value="RESPONSE_REGULATORY"/>
    <property type="match status" value="1"/>
</dbReference>
<dbReference type="KEGG" id="bpb:bpr_I0689"/>
<dbReference type="SMART" id="SM00448">
    <property type="entry name" value="REC"/>
    <property type="match status" value="1"/>
</dbReference>
<reference evidence="6 7" key="1">
    <citation type="journal article" date="2010" name="PLoS ONE">
        <title>The glycobiome of the rumen bacterium Butyrivibrio proteoclasticus B316(T) highlights adaptation to a polysaccharide-rich environment.</title>
        <authorList>
            <person name="Kelly W.J."/>
            <person name="Leahy S.C."/>
            <person name="Altermann E."/>
            <person name="Yeoman C.J."/>
            <person name="Dunne J.C."/>
            <person name="Kong Z."/>
            <person name="Pacheco D.M."/>
            <person name="Li D."/>
            <person name="Noel S.J."/>
            <person name="Moon C.D."/>
            <person name="Cookson A.L."/>
            <person name="Attwood G.T."/>
        </authorList>
    </citation>
    <scope>NUCLEOTIDE SEQUENCE [LARGE SCALE GENOMIC DNA]</scope>
    <source>
        <strain evidence="7">ATCC 51982 / DSM 14932 / B316</strain>
    </source>
</reference>
<dbReference type="PANTHER" id="PTHR37299">
    <property type="entry name" value="TRANSCRIPTIONAL REGULATOR-RELATED"/>
    <property type="match status" value="1"/>
</dbReference>
<dbReference type="InterPro" id="IPR011006">
    <property type="entry name" value="CheY-like_superfamily"/>
</dbReference>
<evidence type="ECO:0000259" key="5">
    <source>
        <dbReference type="PROSITE" id="PS50930"/>
    </source>
</evidence>
<dbReference type="InterPro" id="IPR007492">
    <property type="entry name" value="LytTR_DNA-bd_dom"/>
</dbReference>
<comment type="function">
    <text evidence="2">May play the central regulatory role in sporulation. It may be an element of the effector pathway responsible for the activation of sporulation genes in response to nutritional stress. Spo0A may act in concert with spo0H (a sigma factor) to control the expression of some genes that are critical to the sporulation process.</text>
</comment>
<dbReference type="STRING" id="515622.bpr_I0689"/>
<dbReference type="InterPro" id="IPR046947">
    <property type="entry name" value="LytR-like"/>
</dbReference>
<dbReference type="AlphaFoldDB" id="E0S0V7"/>
<evidence type="ECO:0000313" key="7">
    <source>
        <dbReference type="Proteomes" id="UP000001299"/>
    </source>
</evidence>
<dbReference type="PROSITE" id="PS50930">
    <property type="entry name" value="HTH_LYTTR"/>
    <property type="match status" value="1"/>
</dbReference>
<dbReference type="GO" id="GO:0003677">
    <property type="term" value="F:DNA binding"/>
    <property type="evidence" value="ECO:0007669"/>
    <property type="project" value="InterPro"/>
</dbReference>
<keyword evidence="3" id="KW-0597">Phosphoprotein</keyword>
<feature type="domain" description="HTH LytTR-type" evidence="5">
    <location>
        <begin position="137"/>
        <end position="233"/>
    </location>
</feature>
<organism evidence="6 7">
    <name type="scientific">Butyrivibrio proteoclasticus (strain ATCC 51982 / DSM 14932 / B316)</name>
    <name type="common">Clostridium proteoclasticum</name>
    <dbReference type="NCBI Taxonomy" id="515622"/>
    <lineage>
        <taxon>Bacteria</taxon>
        <taxon>Bacillati</taxon>
        <taxon>Bacillota</taxon>
        <taxon>Clostridia</taxon>
        <taxon>Lachnospirales</taxon>
        <taxon>Lachnospiraceae</taxon>
        <taxon>Butyrivibrio</taxon>
    </lineage>
</organism>
<evidence type="ECO:0000256" key="1">
    <source>
        <dbReference type="ARBA" id="ARBA00018672"/>
    </source>
</evidence>
<keyword evidence="7" id="KW-1185">Reference proteome</keyword>
<name>E0S0V7_BUTPB</name>
<dbReference type="Pfam" id="PF00072">
    <property type="entry name" value="Response_reg"/>
    <property type="match status" value="1"/>
</dbReference>
<dbReference type="RefSeq" id="WP_013280088.1">
    <property type="nucleotide sequence ID" value="NC_014387.1"/>
</dbReference>
<accession>E0S0V7</accession>
<dbReference type="Gene3D" id="2.40.50.1020">
    <property type="entry name" value="LytTr DNA-binding domain"/>
    <property type="match status" value="1"/>
</dbReference>
<dbReference type="GO" id="GO:0000156">
    <property type="term" value="F:phosphorelay response regulator activity"/>
    <property type="evidence" value="ECO:0007669"/>
    <property type="project" value="InterPro"/>
</dbReference>
<evidence type="ECO:0000313" key="6">
    <source>
        <dbReference type="EMBL" id="ADL33432.1"/>
    </source>
</evidence>
<dbReference type="PANTHER" id="PTHR37299:SF1">
    <property type="entry name" value="STAGE 0 SPORULATION PROTEIN A HOMOLOG"/>
    <property type="match status" value="1"/>
</dbReference>
<dbReference type="Pfam" id="PF04397">
    <property type="entry name" value="LytTR"/>
    <property type="match status" value="1"/>
</dbReference>
<dbReference type="eggNOG" id="COG3279">
    <property type="taxonomic scope" value="Bacteria"/>
</dbReference>
<gene>
    <name evidence="6" type="ordered locus">bpr_I0689</name>
</gene>
<evidence type="ECO:0000256" key="3">
    <source>
        <dbReference type="PROSITE-ProRule" id="PRU00169"/>
    </source>
</evidence>
<dbReference type="HOGENOM" id="CLU_000445_14_2_9"/>
<dbReference type="SUPFAM" id="SSF52172">
    <property type="entry name" value="CheY-like"/>
    <property type="match status" value="1"/>
</dbReference>
<protein>
    <recommendedName>
        <fullName evidence="1">Stage 0 sporulation protein A homolog</fullName>
    </recommendedName>
</protein>
<dbReference type="EMBL" id="CP001810">
    <property type="protein sequence ID" value="ADL33432.1"/>
    <property type="molecule type" value="Genomic_DNA"/>
</dbReference>
<evidence type="ECO:0000259" key="4">
    <source>
        <dbReference type="PROSITE" id="PS50110"/>
    </source>
</evidence>
<feature type="domain" description="Response regulatory" evidence="4">
    <location>
        <begin position="5"/>
        <end position="124"/>
    </location>
</feature>
<dbReference type="SMART" id="SM00850">
    <property type="entry name" value="LytTR"/>
    <property type="match status" value="1"/>
</dbReference>
<evidence type="ECO:0000256" key="2">
    <source>
        <dbReference type="ARBA" id="ARBA00024867"/>
    </source>
</evidence>
<dbReference type="Gene3D" id="3.40.50.2300">
    <property type="match status" value="1"/>
</dbReference>
<proteinExistence type="predicted"/>
<feature type="modified residue" description="4-aspartylphosphate" evidence="3">
    <location>
        <position position="59"/>
    </location>
</feature>
<dbReference type="Proteomes" id="UP000001299">
    <property type="component" value="Chromosome 1"/>
</dbReference>
<dbReference type="InterPro" id="IPR001789">
    <property type="entry name" value="Sig_transdc_resp-reg_receiver"/>
</dbReference>